<comment type="caution">
    <text evidence="2">The sequence shown here is derived from an EMBL/GenBank/DDBJ whole genome shotgun (WGS) entry which is preliminary data.</text>
</comment>
<dbReference type="PANTHER" id="PTHR36063:SF3">
    <property type="entry name" value="PROTEIN, PUTATIVE-RELATED"/>
    <property type="match status" value="1"/>
</dbReference>
<feature type="transmembrane region" description="Helical" evidence="1">
    <location>
        <begin position="55"/>
        <end position="75"/>
    </location>
</feature>
<dbReference type="EMBL" id="JBGMDY010000002">
    <property type="protein sequence ID" value="KAL2343408.1"/>
    <property type="molecule type" value="Genomic_DNA"/>
</dbReference>
<evidence type="ECO:0000313" key="2">
    <source>
        <dbReference type="EMBL" id="KAL2343408.1"/>
    </source>
</evidence>
<reference evidence="2 3" key="1">
    <citation type="submission" date="2024-08" db="EMBL/GenBank/DDBJ databases">
        <title>Insights into the chromosomal genome structure of Flemingia macrophylla.</title>
        <authorList>
            <person name="Ding Y."/>
            <person name="Zhao Y."/>
            <person name="Bi W."/>
            <person name="Wu M."/>
            <person name="Zhao G."/>
            <person name="Gong Y."/>
            <person name="Li W."/>
            <person name="Zhang P."/>
        </authorList>
    </citation>
    <scope>NUCLEOTIDE SEQUENCE [LARGE SCALE GENOMIC DNA]</scope>
    <source>
        <strain evidence="2">DYQJB</strain>
        <tissue evidence="2">Leaf</tissue>
    </source>
</reference>
<name>A0ABD1N5M3_9FABA</name>
<evidence type="ECO:0000313" key="3">
    <source>
        <dbReference type="Proteomes" id="UP001603857"/>
    </source>
</evidence>
<accession>A0ABD1N5M3</accession>
<proteinExistence type="predicted"/>
<organism evidence="2 3">
    <name type="scientific">Flemingia macrophylla</name>
    <dbReference type="NCBI Taxonomy" id="520843"/>
    <lineage>
        <taxon>Eukaryota</taxon>
        <taxon>Viridiplantae</taxon>
        <taxon>Streptophyta</taxon>
        <taxon>Embryophyta</taxon>
        <taxon>Tracheophyta</taxon>
        <taxon>Spermatophyta</taxon>
        <taxon>Magnoliopsida</taxon>
        <taxon>eudicotyledons</taxon>
        <taxon>Gunneridae</taxon>
        <taxon>Pentapetalae</taxon>
        <taxon>rosids</taxon>
        <taxon>fabids</taxon>
        <taxon>Fabales</taxon>
        <taxon>Fabaceae</taxon>
        <taxon>Papilionoideae</taxon>
        <taxon>50 kb inversion clade</taxon>
        <taxon>NPAAA clade</taxon>
        <taxon>indigoferoid/millettioid clade</taxon>
        <taxon>Phaseoleae</taxon>
        <taxon>Flemingia</taxon>
    </lineage>
</organism>
<keyword evidence="1" id="KW-0812">Transmembrane</keyword>
<keyword evidence="3" id="KW-1185">Reference proteome</keyword>
<dbReference type="AlphaFoldDB" id="A0ABD1N5M3"/>
<protein>
    <submittedName>
        <fullName evidence="2">Uncharacterized protein</fullName>
    </submittedName>
</protein>
<evidence type="ECO:0000256" key="1">
    <source>
        <dbReference type="SAM" id="Phobius"/>
    </source>
</evidence>
<gene>
    <name evidence="2" type="ORF">Fmac_004693</name>
</gene>
<keyword evidence="1" id="KW-0472">Membrane</keyword>
<dbReference type="Proteomes" id="UP001603857">
    <property type="component" value="Unassembled WGS sequence"/>
</dbReference>
<keyword evidence="1" id="KW-1133">Transmembrane helix</keyword>
<dbReference type="PANTHER" id="PTHR36063">
    <property type="entry name" value="ARABIDOPSIS THALIANA GENOMIC DNA, CHROMOSOME 5, P1 CLONE:MOK16"/>
    <property type="match status" value="1"/>
</dbReference>
<sequence>MVKEVRNIEKYYSGEVAPALFITPHKGSHRYPRLEPIVEETSDKGLQIIMPTKRMLFLVPAFLSFLSFCLLYSSLH</sequence>